<sequence>MLELIALALLQFSSFTSDFSAGVYPANSSVVTANNADHGTGGWTGIDADHGTGGWTGIDADHGTGGWTGIDADHGTGGWTGR</sequence>
<evidence type="ECO:0000313" key="1">
    <source>
        <dbReference type="EMBL" id="WBA40430.1"/>
    </source>
</evidence>
<accession>A0ABY7LJ01</accession>
<dbReference type="RefSeq" id="WP_269558536.1">
    <property type="nucleotide sequence ID" value="NZ_CP114767.1"/>
</dbReference>
<protein>
    <submittedName>
        <fullName evidence="1">Uncharacterized protein</fullName>
    </submittedName>
</protein>
<dbReference type="Proteomes" id="UP001211005">
    <property type="component" value="Chromosome"/>
</dbReference>
<reference evidence="1 2" key="1">
    <citation type="submission" date="2022-12" db="EMBL/GenBank/DDBJ databases">
        <title>Hymenobacter canadensis sp. nov. isolated from lake water of the Cambridge Bay, Canada.</title>
        <authorList>
            <person name="Kim W.H."/>
            <person name="Lee Y.M."/>
        </authorList>
    </citation>
    <scope>NUCLEOTIDE SEQUENCE [LARGE SCALE GENOMIC DNA]</scope>
    <source>
        <strain evidence="1 2">PAMC 29467</strain>
    </source>
</reference>
<keyword evidence="2" id="KW-1185">Reference proteome</keyword>
<proteinExistence type="predicted"/>
<name>A0ABY7LJ01_9BACT</name>
<gene>
    <name evidence="1" type="ORF">O3303_11370</name>
</gene>
<evidence type="ECO:0000313" key="2">
    <source>
        <dbReference type="Proteomes" id="UP001211005"/>
    </source>
</evidence>
<dbReference type="EMBL" id="CP114767">
    <property type="protein sequence ID" value="WBA40430.1"/>
    <property type="molecule type" value="Genomic_DNA"/>
</dbReference>
<organism evidence="1 2">
    <name type="scientific">Hymenobacter canadensis</name>
    <dbReference type="NCBI Taxonomy" id="2999067"/>
    <lineage>
        <taxon>Bacteria</taxon>
        <taxon>Pseudomonadati</taxon>
        <taxon>Bacteroidota</taxon>
        <taxon>Cytophagia</taxon>
        <taxon>Cytophagales</taxon>
        <taxon>Hymenobacteraceae</taxon>
        <taxon>Hymenobacter</taxon>
    </lineage>
</organism>